<dbReference type="AlphaFoldDB" id="A0A9D1GIG6"/>
<evidence type="ECO:0000313" key="2">
    <source>
        <dbReference type="Proteomes" id="UP000886860"/>
    </source>
</evidence>
<accession>A0A9D1GIG6</accession>
<comment type="caution">
    <text evidence="1">The sequence shown here is derived from an EMBL/GenBank/DDBJ whole genome shotgun (WGS) entry which is preliminary data.</text>
</comment>
<organism evidence="1 2">
    <name type="scientific">Candidatus Caccovicinus merdipullorum</name>
    <dbReference type="NCBI Taxonomy" id="2840724"/>
    <lineage>
        <taxon>Bacteria</taxon>
        <taxon>Bacillati</taxon>
        <taxon>Bacillota</taxon>
        <taxon>Clostridia</taxon>
        <taxon>Eubacteriales</taxon>
        <taxon>Candidatus Caccovicinus</taxon>
    </lineage>
</organism>
<sequence>MSYQVINKELGIASCHVADLTAKQSAHILTQWGDGCPLGELTLFYDSGSQSVVLNQDHPEYSRMKRLSERYLTATDGVRERVRSRLSSELYMGAAAVLDHAIESRRIARKAYIAERQKWQEEYGCLQELMHIVGGETPGNAANAVRKAFLLGVAQGKHEERKKRSAPNPK</sequence>
<gene>
    <name evidence="1" type="ORF">IAB60_01530</name>
</gene>
<reference evidence="1" key="1">
    <citation type="submission" date="2020-10" db="EMBL/GenBank/DDBJ databases">
        <authorList>
            <person name="Gilroy R."/>
        </authorList>
    </citation>
    <scope>NUCLEOTIDE SEQUENCE</scope>
    <source>
        <strain evidence="1">CHK123-3438</strain>
    </source>
</reference>
<dbReference type="Proteomes" id="UP000886860">
    <property type="component" value="Unassembled WGS sequence"/>
</dbReference>
<evidence type="ECO:0000313" key="1">
    <source>
        <dbReference type="EMBL" id="HIT40774.1"/>
    </source>
</evidence>
<protein>
    <submittedName>
        <fullName evidence="1">Uncharacterized protein</fullName>
    </submittedName>
</protein>
<proteinExistence type="predicted"/>
<dbReference type="EMBL" id="DVKS01000027">
    <property type="protein sequence ID" value="HIT40774.1"/>
    <property type="molecule type" value="Genomic_DNA"/>
</dbReference>
<name>A0A9D1GIG6_9FIRM</name>
<reference evidence="1" key="2">
    <citation type="journal article" date="2021" name="PeerJ">
        <title>Extensive microbial diversity within the chicken gut microbiome revealed by metagenomics and culture.</title>
        <authorList>
            <person name="Gilroy R."/>
            <person name="Ravi A."/>
            <person name="Getino M."/>
            <person name="Pursley I."/>
            <person name="Horton D.L."/>
            <person name="Alikhan N.F."/>
            <person name="Baker D."/>
            <person name="Gharbi K."/>
            <person name="Hall N."/>
            <person name="Watson M."/>
            <person name="Adriaenssens E.M."/>
            <person name="Foster-Nyarko E."/>
            <person name="Jarju S."/>
            <person name="Secka A."/>
            <person name="Antonio M."/>
            <person name="Oren A."/>
            <person name="Chaudhuri R.R."/>
            <person name="La Ragione R."/>
            <person name="Hildebrand F."/>
            <person name="Pallen M.J."/>
        </authorList>
    </citation>
    <scope>NUCLEOTIDE SEQUENCE</scope>
    <source>
        <strain evidence="1">CHK123-3438</strain>
    </source>
</reference>